<dbReference type="EMBL" id="JACHOA010000011">
    <property type="protein sequence ID" value="MBB4615745.1"/>
    <property type="molecule type" value="Genomic_DNA"/>
</dbReference>
<evidence type="ECO:0000313" key="1">
    <source>
        <dbReference type="EMBL" id="MBB4615745.1"/>
    </source>
</evidence>
<organism evidence="1 2">
    <name type="scientific">Novosphingobium taihuense</name>
    <dbReference type="NCBI Taxonomy" id="260085"/>
    <lineage>
        <taxon>Bacteria</taxon>
        <taxon>Pseudomonadati</taxon>
        <taxon>Pseudomonadota</taxon>
        <taxon>Alphaproteobacteria</taxon>
        <taxon>Sphingomonadales</taxon>
        <taxon>Sphingomonadaceae</taxon>
        <taxon>Novosphingobium</taxon>
    </lineage>
</organism>
<gene>
    <name evidence="1" type="ORF">GGR37_004049</name>
</gene>
<dbReference type="Proteomes" id="UP000538566">
    <property type="component" value="Unassembled WGS sequence"/>
</dbReference>
<proteinExistence type="predicted"/>
<dbReference type="RefSeq" id="WP_221236803.1">
    <property type="nucleotide sequence ID" value="NZ_JACHOA010000011.1"/>
</dbReference>
<dbReference type="AlphaFoldDB" id="A0A7W7AEU2"/>
<protein>
    <submittedName>
        <fullName evidence="1">Uncharacterized protein</fullName>
    </submittedName>
</protein>
<name>A0A7W7AEU2_9SPHN</name>
<comment type="caution">
    <text evidence="1">The sequence shown here is derived from an EMBL/GenBank/DDBJ whole genome shotgun (WGS) entry which is preliminary data.</text>
</comment>
<evidence type="ECO:0000313" key="2">
    <source>
        <dbReference type="Proteomes" id="UP000538566"/>
    </source>
</evidence>
<sequence length="54" mass="5894">MLAVPLQSLLDYPLRNQTMLCLAAFAVVLLATARRADAEEPAPSGKVNSREQRP</sequence>
<accession>A0A7W7AEU2</accession>
<reference evidence="1 2" key="1">
    <citation type="submission" date="2020-08" db="EMBL/GenBank/DDBJ databases">
        <title>Genomic Encyclopedia of Type Strains, Phase IV (KMG-IV): sequencing the most valuable type-strain genomes for metagenomic binning, comparative biology and taxonomic classification.</title>
        <authorList>
            <person name="Goeker M."/>
        </authorList>
    </citation>
    <scope>NUCLEOTIDE SEQUENCE [LARGE SCALE GENOMIC DNA]</scope>
    <source>
        <strain evidence="1 2">DSM 17507</strain>
    </source>
</reference>
<keyword evidence="2" id="KW-1185">Reference proteome</keyword>